<comment type="caution">
    <text evidence="2">The sequence shown here is derived from an EMBL/GenBank/DDBJ whole genome shotgun (WGS) entry which is preliminary data.</text>
</comment>
<protein>
    <submittedName>
        <fullName evidence="2">Uncharacterized protein</fullName>
    </submittedName>
</protein>
<evidence type="ECO:0000313" key="2">
    <source>
        <dbReference type="EMBL" id="KAH9418841.1"/>
    </source>
</evidence>
<reference evidence="2 3" key="1">
    <citation type="journal article" date="2018" name="J. Allergy Clin. Immunol.">
        <title>High-quality assembly of Dermatophagoides pteronyssinus genome and transcriptome reveals a wide range of novel allergens.</title>
        <authorList>
            <person name="Liu X.Y."/>
            <person name="Yang K.Y."/>
            <person name="Wang M.Q."/>
            <person name="Kwok J.S."/>
            <person name="Zeng X."/>
            <person name="Yang Z."/>
            <person name="Xiao X.J."/>
            <person name="Lau C.P."/>
            <person name="Li Y."/>
            <person name="Huang Z.M."/>
            <person name="Ba J.G."/>
            <person name="Yim A.K."/>
            <person name="Ouyang C.Y."/>
            <person name="Ngai S.M."/>
            <person name="Chan T.F."/>
            <person name="Leung E.L."/>
            <person name="Liu L."/>
            <person name="Liu Z.G."/>
            <person name="Tsui S.K."/>
        </authorList>
    </citation>
    <scope>NUCLEOTIDE SEQUENCE [LARGE SCALE GENOMIC DNA]</scope>
    <source>
        <strain evidence="2">Derp</strain>
    </source>
</reference>
<evidence type="ECO:0000256" key="1">
    <source>
        <dbReference type="SAM" id="MobiDB-lite"/>
    </source>
</evidence>
<reference evidence="2 3" key="2">
    <citation type="journal article" date="2022" name="Mol. Biol. Evol.">
        <title>Comparative Genomics Reveals Insights into the Divergent Evolution of Astigmatic Mites and Household Pest Adaptations.</title>
        <authorList>
            <person name="Xiong Q."/>
            <person name="Wan A.T."/>
            <person name="Liu X."/>
            <person name="Fung C.S."/>
            <person name="Xiao X."/>
            <person name="Malainual N."/>
            <person name="Hou J."/>
            <person name="Wang L."/>
            <person name="Wang M."/>
            <person name="Yang K.Y."/>
            <person name="Cui Y."/>
            <person name="Leung E.L."/>
            <person name="Nong W."/>
            <person name="Shin S.K."/>
            <person name="Au S.W."/>
            <person name="Jeong K.Y."/>
            <person name="Chew F.T."/>
            <person name="Hui J.H."/>
            <person name="Leung T.F."/>
            <person name="Tungtrongchitr A."/>
            <person name="Zhong N."/>
            <person name="Liu Z."/>
            <person name="Tsui S.K."/>
        </authorList>
    </citation>
    <scope>NUCLEOTIDE SEQUENCE [LARGE SCALE GENOMIC DNA]</scope>
    <source>
        <strain evidence="2">Derp</strain>
    </source>
</reference>
<organism evidence="2 3">
    <name type="scientific">Dermatophagoides pteronyssinus</name>
    <name type="common">European house dust mite</name>
    <dbReference type="NCBI Taxonomy" id="6956"/>
    <lineage>
        <taxon>Eukaryota</taxon>
        <taxon>Metazoa</taxon>
        <taxon>Ecdysozoa</taxon>
        <taxon>Arthropoda</taxon>
        <taxon>Chelicerata</taxon>
        <taxon>Arachnida</taxon>
        <taxon>Acari</taxon>
        <taxon>Acariformes</taxon>
        <taxon>Sarcoptiformes</taxon>
        <taxon>Astigmata</taxon>
        <taxon>Psoroptidia</taxon>
        <taxon>Analgoidea</taxon>
        <taxon>Pyroglyphidae</taxon>
        <taxon>Dermatophagoidinae</taxon>
        <taxon>Dermatophagoides</taxon>
    </lineage>
</organism>
<feature type="compositionally biased region" description="Low complexity" evidence="1">
    <location>
        <begin position="46"/>
        <end position="60"/>
    </location>
</feature>
<feature type="region of interest" description="Disordered" evidence="1">
    <location>
        <begin position="37"/>
        <end position="60"/>
    </location>
</feature>
<dbReference type="Proteomes" id="UP000887458">
    <property type="component" value="Unassembled WGS sequence"/>
</dbReference>
<accession>A0ABQ8J905</accession>
<name>A0ABQ8J905_DERPT</name>
<proteinExistence type="predicted"/>
<gene>
    <name evidence="2" type="ORF">DERP_004167</name>
</gene>
<dbReference type="EMBL" id="NJHN03000062">
    <property type="protein sequence ID" value="KAH9418841.1"/>
    <property type="molecule type" value="Genomic_DNA"/>
</dbReference>
<keyword evidence="3" id="KW-1185">Reference proteome</keyword>
<sequence length="60" mass="6509">MFNQSISVASHQCVASFCIPNMDLNLKKSSSSESSKSLEKYDDKLSSSLSTISTSTTNKD</sequence>
<evidence type="ECO:0000313" key="3">
    <source>
        <dbReference type="Proteomes" id="UP000887458"/>
    </source>
</evidence>